<dbReference type="SUPFAM" id="SSF52922">
    <property type="entry name" value="TK C-terminal domain-like"/>
    <property type="match status" value="1"/>
</dbReference>
<keyword evidence="1" id="KW-0560">Oxidoreductase</keyword>
<dbReference type="Gene3D" id="3.40.920.10">
    <property type="entry name" value="Pyruvate-ferredoxin oxidoreductase, PFOR, domain III"/>
    <property type="match status" value="1"/>
</dbReference>
<evidence type="ECO:0000313" key="5">
    <source>
        <dbReference type="EMBL" id="CAI8048287.1"/>
    </source>
</evidence>
<dbReference type="Pfam" id="PF01855">
    <property type="entry name" value="POR_N"/>
    <property type="match status" value="1"/>
</dbReference>
<dbReference type="InterPro" id="IPR002880">
    <property type="entry name" value="Pyrv_Fd/Flavodoxin_OxRdtase_N"/>
</dbReference>
<dbReference type="AlphaFoldDB" id="A0AA35THY2"/>
<dbReference type="GO" id="GO:0006979">
    <property type="term" value="P:response to oxidative stress"/>
    <property type="evidence" value="ECO:0007669"/>
    <property type="project" value="TreeGrafter"/>
</dbReference>
<dbReference type="InterPro" id="IPR009014">
    <property type="entry name" value="Transketo_C/PFOR_II"/>
</dbReference>
<evidence type="ECO:0000259" key="3">
    <source>
        <dbReference type="Pfam" id="PF01855"/>
    </source>
</evidence>
<proteinExistence type="predicted"/>
<evidence type="ECO:0000259" key="4">
    <source>
        <dbReference type="Pfam" id="PF02780"/>
    </source>
</evidence>
<dbReference type="GO" id="GO:0016903">
    <property type="term" value="F:oxidoreductase activity, acting on the aldehyde or oxo group of donors"/>
    <property type="evidence" value="ECO:0007669"/>
    <property type="project" value="InterPro"/>
</dbReference>
<dbReference type="InterPro" id="IPR029061">
    <property type="entry name" value="THDP-binding"/>
</dbReference>
<feature type="domain" description="Transketolase C-terminal" evidence="4">
    <location>
        <begin position="475"/>
        <end position="538"/>
    </location>
</feature>
<evidence type="ECO:0000313" key="6">
    <source>
        <dbReference type="Proteomes" id="UP001174909"/>
    </source>
</evidence>
<dbReference type="Gene3D" id="3.40.50.920">
    <property type="match status" value="1"/>
</dbReference>
<dbReference type="Proteomes" id="UP001174909">
    <property type="component" value="Unassembled WGS sequence"/>
</dbReference>
<dbReference type="EMBL" id="CASHTH010003719">
    <property type="protein sequence ID" value="CAI8048287.1"/>
    <property type="molecule type" value="Genomic_DNA"/>
</dbReference>
<dbReference type="CDD" id="cd07034">
    <property type="entry name" value="TPP_PYR_PFOR_IOR-alpha_like"/>
    <property type="match status" value="1"/>
</dbReference>
<evidence type="ECO:0000256" key="1">
    <source>
        <dbReference type="ARBA" id="ARBA00023002"/>
    </source>
</evidence>
<organism evidence="5 6">
    <name type="scientific">Geodia barretti</name>
    <name type="common">Barrett's horny sponge</name>
    <dbReference type="NCBI Taxonomy" id="519541"/>
    <lineage>
        <taxon>Eukaryota</taxon>
        <taxon>Metazoa</taxon>
        <taxon>Porifera</taxon>
        <taxon>Demospongiae</taxon>
        <taxon>Heteroscleromorpha</taxon>
        <taxon>Tetractinellida</taxon>
        <taxon>Astrophorina</taxon>
        <taxon>Geodiidae</taxon>
        <taxon>Geodia</taxon>
    </lineage>
</organism>
<keyword evidence="6" id="KW-1185">Reference proteome</keyword>
<dbReference type="InterPro" id="IPR019752">
    <property type="entry name" value="Pyrv/ketoisovalerate_OxRed_cat"/>
</dbReference>
<dbReference type="InterPro" id="IPR002869">
    <property type="entry name" value="Pyrv_flavodox_OxRed_cen"/>
</dbReference>
<dbReference type="InterPro" id="IPR033248">
    <property type="entry name" value="Transketolase_C"/>
</dbReference>
<sequence>MAKYDFVMAVGGAPGQGIDSVGQILTRICARHGLHVFTYSAYQSLIRGGHTFLTARISSEPVANQGDTLDLVIALDRNSLETHLPHVAPGGTLIYNSDDVKKVPERDDIQLAPLSYQELSNNTDRKKLMLNICMLGAAMKLVGGDLKVFEDMLTVQFLKSKGQAVVDANIDVARAGYNHAVEHFTAFDTQFQKQEPALAVVDGNSAMAMGGAAAGVKFYAAYPMSPSTGVLHWMANNARDLSIMVRQCEDEISVVNMIIGAAHAGCRAMCATSGGGFALMSEAIGSAGMMEIPIVVINVQRGGPSTGLPTKTEQGDLWQILGASQGDFPKIVVAPTSIVDGFDTIPEVFNLADKFQCPAMVLSDLTLSMGFTTFDPDSINWHPEIDRGSLINGAEQSEGRYLRYEITDSGISPRAIPGTPGHVHVVATDDHDEDGTLISDEFTNPHKRRDIMEKRQRKMDGIAALLPPPTLEGPEDAEVTLIGWGSTHSVIGEAAQLLTEAGISTNHIHFKWLYPIDEDAMNEVLAKSAHSIIVECNYTGQFARFLRGETGFKADGQIRKYDGEPFMPHHIVDGARELLSGKTDLYVPYQEVVV</sequence>
<dbReference type="NCBIfam" id="TIGR03710">
    <property type="entry name" value="OAFO_sf"/>
    <property type="match status" value="1"/>
</dbReference>
<dbReference type="SUPFAM" id="SSF53323">
    <property type="entry name" value="Pyruvate-ferredoxin oxidoreductase, PFOR, domain III"/>
    <property type="match status" value="1"/>
</dbReference>
<reference evidence="5" key="1">
    <citation type="submission" date="2023-03" db="EMBL/GenBank/DDBJ databases">
        <authorList>
            <person name="Steffen K."/>
            <person name="Cardenas P."/>
        </authorList>
    </citation>
    <scope>NUCLEOTIDE SEQUENCE</scope>
</reference>
<dbReference type="Pfam" id="PF01558">
    <property type="entry name" value="POR"/>
    <property type="match status" value="1"/>
</dbReference>
<feature type="domain" description="Pyruvate/ketoisovalerate oxidoreductase catalytic" evidence="2">
    <location>
        <begin position="15"/>
        <end position="178"/>
    </location>
</feature>
<protein>
    <submittedName>
        <fullName evidence="5">2-oxoacid:ferredoxin oxidoreductase 2, subunit alpha</fullName>
    </submittedName>
</protein>
<comment type="caution">
    <text evidence="5">The sequence shown here is derived from an EMBL/GenBank/DDBJ whole genome shotgun (WGS) entry which is preliminary data.</text>
</comment>
<feature type="domain" description="Pyruvate flavodoxin/ferredoxin oxidoreductase pyrimidine binding" evidence="3">
    <location>
        <begin position="212"/>
        <end position="366"/>
    </location>
</feature>
<dbReference type="Gene3D" id="3.40.50.970">
    <property type="match status" value="1"/>
</dbReference>
<gene>
    <name evidence="5" type="ORF">GBAR_LOCUS26648</name>
</gene>
<dbReference type="PANTHER" id="PTHR32154">
    <property type="entry name" value="PYRUVATE-FLAVODOXIN OXIDOREDUCTASE-RELATED"/>
    <property type="match status" value="1"/>
</dbReference>
<dbReference type="FunFam" id="3.40.50.970:FF:000022">
    <property type="entry name" value="2-oxoglutarate ferredoxin oxidoreductase alpha subunit"/>
    <property type="match status" value="1"/>
</dbReference>
<accession>A0AA35THY2</accession>
<dbReference type="PANTHER" id="PTHR32154:SF20">
    <property type="entry name" value="2-OXOGLUTARATE OXIDOREDUCTASE SUBUNIT KORA"/>
    <property type="match status" value="1"/>
</dbReference>
<name>A0AA35THY2_GEOBA</name>
<dbReference type="InterPro" id="IPR022367">
    <property type="entry name" value="2-oxoacid/accept_OxRdtase_asu"/>
</dbReference>
<dbReference type="InterPro" id="IPR050722">
    <property type="entry name" value="Pyruvate:ferred/Flavod_OxRd"/>
</dbReference>
<dbReference type="SUPFAM" id="SSF52518">
    <property type="entry name" value="Thiamin diphosphate-binding fold (THDP-binding)"/>
    <property type="match status" value="1"/>
</dbReference>
<evidence type="ECO:0000259" key="2">
    <source>
        <dbReference type="Pfam" id="PF01558"/>
    </source>
</evidence>
<dbReference type="Pfam" id="PF02780">
    <property type="entry name" value="Transketolase_C"/>
    <property type="match status" value="1"/>
</dbReference>